<reference evidence="1 2" key="1">
    <citation type="submission" date="2018-09" db="EMBL/GenBank/DDBJ databases">
        <title>Roseovarius spongiae sp. nov., isolated from a marine sponge.</title>
        <authorList>
            <person name="Zhuang L."/>
            <person name="Luo L."/>
        </authorList>
    </citation>
    <scope>NUCLEOTIDE SEQUENCE [LARGE SCALE GENOMIC DNA]</scope>
    <source>
        <strain evidence="1 2">HN-E21</strain>
    </source>
</reference>
<dbReference type="Gene3D" id="3.40.50.300">
    <property type="entry name" value="P-loop containing nucleotide triphosphate hydrolases"/>
    <property type="match status" value="1"/>
</dbReference>
<evidence type="ECO:0000313" key="1">
    <source>
        <dbReference type="EMBL" id="RKF13085.1"/>
    </source>
</evidence>
<organism evidence="1 2">
    <name type="scientific">Roseovarius spongiae</name>
    <dbReference type="NCBI Taxonomy" id="2320272"/>
    <lineage>
        <taxon>Bacteria</taxon>
        <taxon>Pseudomonadati</taxon>
        <taxon>Pseudomonadota</taxon>
        <taxon>Alphaproteobacteria</taxon>
        <taxon>Rhodobacterales</taxon>
        <taxon>Roseobacteraceae</taxon>
        <taxon>Roseovarius</taxon>
    </lineage>
</organism>
<gene>
    <name evidence="1" type="ORF">D6850_16460</name>
</gene>
<evidence type="ECO:0008006" key="3">
    <source>
        <dbReference type="Google" id="ProtNLM"/>
    </source>
</evidence>
<proteinExistence type="predicted"/>
<protein>
    <recommendedName>
        <fullName evidence="3">Transposase</fullName>
    </recommendedName>
</protein>
<dbReference type="InterPro" id="IPR008868">
    <property type="entry name" value="TniB"/>
</dbReference>
<sequence>MLEAIELAGSDGTCIPFLGPTRVGKSDLMSAVKSQVSKDRSGPGYILPSPDFLYGVISPKPNDSELYASVIRTMGRVGANSKLSLLQDRMYDLLEQRDIRIVALDECSHCAEPGANLTRRAAADHFKTIIDRSGVILILMGLPKAQRLIDENEQFAARSMATIELHPYRWTNPDDRNEFTTVIYSIFDYLRERGISLEFDWIDMSRRLFATSGGRVGMVIELLEVAVRSTARDGVLDMSDMGKAADIRLQGLSRLAPIFNTDPPQDDVLLRSYAKVMRDAGLQLPDPNSSLELEAFRATEEGALAA</sequence>
<dbReference type="Proteomes" id="UP000281128">
    <property type="component" value="Unassembled WGS sequence"/>
</dbReference>
<dbReference type="Pfam" id="PF05621">
    <property type="entry name" value="TniB"/>
    <property type="match status" value="1"/>
</dbReference>
<dbReference type="OrthoDB" id="6058098at2"/>
<comment type="caution">
    <text evidence="1">The sequence shown here is derived from an EMBL/GenBank/DDBJ whole genome shotgun (WGS) entry which is preliminary data.</text>
</comment>
<dbReference type="SUPFAM" id="SSF52540">
    <property type="entry name" value="P-loop containing nucleoside triphosphate hydrolases"/>
    <property type="match status" value="1"/>
</dbReference>
<accession>A0A3A8AVG3</accession>
<keyword evidence="2" id="KW-1185">Reference proteome</keyword>
<dbReference type="AlphaFoldDB" id="A0A3A8AVG3"/>
<name>A0A3A8AVG3_9RHOB</name>
<evidence type="ECO:0000313" key="2">
    <source>
        <dbReference type="Proteomes" id="UP000281128"/>
    </source>
</evidence>
<dbReference type="InterPro" id="IPR027417">
    <property type="entry name" value="P-loop_NTPase"/>
</dbReference>
<dbReference type="EMBL" id="RAPE01000005">
    <property type="protein sequence ID" value="RKF13085.1"/>
    <property type="molecule type" value="Genomic_DNA"/>
</dbReference>